<reference evidence="2" key="1">
    <citation type="submission" date="2022-07" db="EMBL/GenBank/DDBJ databases">
        <title>Genome Sequence of Physisporinus lineatus.</title>
        <authorList>
            <person name="Buettner E."/>
        </authorList>
    </citation>
    <scope>NUCLEOTIDE SEQUENCE</scope>
    <source>
        <strain evidence="2">VT162</strain>
    </source>
</reference>
<feature type="compositionally biased region" description="Basic and acidic residues" evidence="1">
    <location>
        <begin position="1"/>
        <end position="11"/>
    </location>
</feature>
<evidence type="ECO:0000313" key="2">
    <source>
        <dbReference type="EMBL" id="KAJ3476476.1"/>
    </source>
</evidence>
<sequence>MAPPERPREELASGAPSHVPSLSQIPRAGCRHSGIGPIVRMPTKHRIARSYVTDLGGREIRNSSHGWLTT</sequence>
<proteinExistence type="predicted"/>
<dbReference type="Proteomes" id="UP001212997">
    <property type="component" value="Unassembled WGS sequence"/>
</dbReference>
<organism evidence="2 3">
    <name type="scientific">Meripilus lineatus</name>
    <dbReference type="NCBI Taxonomy" id="2056292"/>
    <lineage>
        <taxon>Eukaryota</taxon>
        <taxon>Fungi</taxon>
        <taxon>Dikarya</taxon>
        <taxon>Basidiomycota</taxon>
        <taxon>Agaricomycotina</taxon>
        <taxon>Agaricomycetes</taxon>
        <taxon>Polyporales</taxon>
        <taxon>Meripilaceae</taxon>
        <taxon>Meripilus</taxon>
    </lineage>
</organism>
<dbReference type="EMBL" id="JANAWD010000703">
    <property type="protein sequence ID" value="KAJ3476476.1"/>
    <property type="molecule type" value="Genomic_DNA"/>
</dbReference>
<name>A0AAD5UTX0_9APHY</name>
<keyword evidence="3" id="KW-1185">Reference proteome</keyword>
<protein>
    <submittedName>
        <fullName evidence="2">Uncharacterized protein</fullName>
    </submittedName>
</protein>
<comment type="caution">
    <text evidence="2">The sequence shown here is derived from an EMBL/GenBank/DDBJ whole genome shotgun (WGS) entry which is preliminary data.</text>
</comment>
<evidence type="ECO:0000256" key="1">
    <source>
        <dbReference type="SAM" id="MobiDB-lite"/>
    </source>
</evidence>
<feature type="region of interest" description="Disordered" evidence="1">
    <location>
        <begin position="1"/>
        <end position="37"/>
    </location>
</feature>
<dbReference type="AlphaFoldDB" id="A0AAD5UTX0"/>
<evidence type="ECO:0000313" key="3">
    <source>
        <dbReference type="Proteomes" id="UP001212997"/>
    </source>
</evidence>
<gene>
    <name evidence="2" type="ORF">NLI96_g11132</name>
</gene>
<accession>A0AAD5UTX0</accession>